<protein>
    <submittedName>
        <fullName evidence="1">7360_t:CDS:1</fullName>
    </submittedName>
</protein>
<organism evidence="1 2">
    <name type="scientific">Gigaspora margarita</name>
    <dbReference type="NCBI Taxonomy" id="4874"/>
    <lineage>
        <taxon>Eukaryota</taxon>
        <taxon>Fungi</taxon>
        <taxon>Fungi incertae sedis</taxon>
        <taxon>Mucoromycota</taxon>
        <taxon>Glomeromycotina</taxon>
        <taxon>Glomeromycetes</taxon>
        <taxon>Diversisporales</taxon>
        <taxon>Gigasporaceae</taxon>
        <taxon>Gigaspora</taxon>
    </lineage>
</organism>
<gene>
    <name evidence="1" type="ORF">GMARGA_LOCUS43404</name>
</gene>
<sequence length="107" mass="12673">SNRKLELTAKENGENEKVLEKLIKEFKELAETLNYPFLQIASETPREIIKQHQNINFLIYFLRHNAAGVEASPEGKMKKITAHLEEEIREKDYRHTLHLNPELERYD</sequence>
<evidence type="ECO:0000313" key="1">
    <source>
        <dbReference type="EMBL" id="CAG8854583.1"/>
    </source>
</evidence>
<evidence type="ECO:0000313" key="2">
    <source>
        <dbReference type="Proteomes" id="UP000789901"/>
    </source>
</evidence>
<dbReference type="Proteomes" id="UP000789901">
    <property type="component" value="Unassembled WGS sequence"/>
</dbReference>
<feature type="non-terminal residue" evidence="1">
    <location>
        <position position="1"/>
    </location>
</feature>
<proteinExistence type="predicted"/>
<comment type="caution">
    <text evidence="1">The sequence shown here is derived from an EMBL/GenBank/DDBJ whole genome shotgun (WGS) entry which is preliminary data.</text>
</comment>
<keyword evidence="2" id="KW-1185">Reference proteome</keyword>
<accession>A0ABN7XH10</accession>
<dbReference type="EMBL" id="CAJVQB010140020">
    <property type="protein sequence ID" value="CAG8854583.1"/>
    <property type="molecule type" value="Genomic_DNA"/>
</dbReference>
<name>A0ABN7XH10_GIGMA</name>
<reference evidence="1 2" key="1">
    <citation type="submission" date="2021-06" db="EMBL/GenBank/DDBJ databases">
        <authorList>
            <person name="Kallberg Y."/>
            <person name="Tangrot J."/>
            <person name="Rosling A."/>
        </authorList>
    </citation>
    <scope>NUCLEOTIDE SEQUENCE [LARGE SCALE GENOMIC DNA]</scope>
    <source>
        <strain evidence="1 2">120-4 pot B 10/14</strain>
    </source>
</reference>